<dbReference type="STRING" id="1297750.SAMN05444405_12215"/>
<keyword evidence="1" id="KW-0472">Membrane</keyword>
<evidence type="ECO:0000256" key="1">
    <source>
        <dbReference type="SAM" id="Phobius"/>
    </source>
</evidence>
<dbReference type="Proteomes" id="UP000184509">
    <property type="component" value="Unassembled WGS sequence"/>
</dbReference>
<proteinExistence type="predicted"/>
<dbReference type="RefSeq" id="WP_073403976.1">
    <property type="nucleotide sequence ID" value="NZ_FQTV01000022.1"/>
</dbReference>
<protein>
    <recommendedName>
        <fullName evidence="4">ABC-2 family transporter protein</fullName>
    </recommendedName>
</protein>
<feature type="transmembrane region" description="Helical" evidence="1">
    <location>
        <begin position="110"/>
        <end position="132"/>
    </location>
</feature>
<feature type="transmembrane region" description="Helical" evidence="1">
    <location>
        <begin position="202"/>
        <end position="225"/>
    </location>
</feature>
<keyword evidence="3" id="KW-1185">Reference proteome</keyword>
<feature type="transmembrane region" description="Helical" evidence="1">
    <location>
        <begin position="67"/>
        <end position="87"/>
    </location>
</feature>
<evidence type="ECO:0000313" key="2">
    <source>
        <dbReference type="EMBL" id="SHG06656.1"/>
    </source>
</evidence>
<sequence length="278" mass="32908">MIKNNFISFKRFTLLYKKDFIENWKTTLLRFVMLYAIMAIIFTFMGLSELESRTKHNFSPWYGGIYYLRPAIFLFWGFGCLFASLMMEKMKNKTKRIAYLMTPATNFEKFFSRFLPVVIVFIIAFFLAFKLADYTRIAILSMRYPEFNITAINISQGLCSQNLDSMTHNWMELTALFSIYLFFQSLFILGSTLWYKNPFIKTLATGIVITLLFYAVDALLVNSLFNESQLFSAGDYCGEIIEKWITRRNLILFFSFLTLFNWVISYFRFKDSEIINRL</sequence>
<feature type="transmembrane region" description="Helical" evidence="1">
    <location>
        <begin position="250"/>
        <end position="269"/>
    </location>
</feature>
<feature type="transmembrane region" description="Helical" evidence="1">
    <location>
        <begin position="27"/>
        <end position="47"/>
    </location>
</feature>
<dbReference type="AlphaFoldDB" id="A0A1M5GSE1"/>
<name>A0A1M5GSE1_9BACE</name>
<reference evidence="2 3" key="1">
    <citation type="submission" date="2016-11" db="EMBL/GenBank/DDBJ databases">
        <authorList>
            <person name="Jaros S."/>
            <person name="Januszkiewicz K."/>
            <person name="Wedrychowicz H."/>
        </authorList>
    </citation>
    <scope>NUCLEOTIDE SEQUENCE [LARGE SCALE GENOMIC DNA]</scope>
    <source>
        <strain evidence="2 3">DSM 26991</strain>
    </source>
</reference>
<keyword evidence="1" id="KW-0812">Transmembrane</keyword>
<keyword evidence="1" id="KW-1133">Transmembrane helix</keyword>
<evidence type="ECO:0000313" key="3">
    <source>
        <dbReference type="Proteomes" id="UP000184509"/>
    </source>
</evidence>
<gene>
    <name evidence="2" type="ORF">SAMN05444405_12215</name>
</gene>
<organism evidence="2 3">
    <name type="scientific">Bacteroides luti</name>
    <dbReference type="NCBI Taxonomy" id="1297750"/>
    <lineage>
        <taxon>Bacteria</taxon>
        <taxon>Pseudomonadati</taxon>
        <taxon>Bacteroidota</taxon>
        <taxon>Bacteroidia</taxon>
        <taxon>Bacteroidales</taxon>
        <taxon>Bacteroidaceae</taxon>
        <taxon>Bacteroides</taxon>
    </lineage>
</organism>
<evidence type="ECO:0008006" key="4">
    <source>
        <dbReference type="Google" id="ProtNLM"/>
    </source>
</evidence>
<dbReference type="EMBL" id="FQTV01000022">
    <property type="protein sequence ID" value="SHG06656.1"/>
    <property type="molecule type" value="Genomic_DNA"/>
</dbReference>
<dbReference type="OrthoDB" id="1077176at2"/>
<accession>A0A1M5GSE1</accession>
<feature type="transmembrane region" description="Helical" evidence="1">
    <location>
        <begin position="173"/>
        <end position="195"/>
    </location>
</feature>